<feature type="region of interest" description="Disordered" evidence="1">
    <location>
        <begin position="1"/>
        <end position="21"/>
    </location>
</feature>
<protein>
    <submittedName>
        <fullName evidence="3">Uncharacterized protein</fullName>
    </submittedName>
</protein>
<dbReference type="OrthoDB" id="291806at2"/>
<proteinExistence type="predicted"/>
<feature type="region of interest" description="Disordered" evidence="1">
    <location>
        <begin position="151"/>
        <end position="176"/>
    </location>
</feature>
<gene>
    <name evidence="3" type="ORF">Pan153_58160</name>
</gene>
<evidence type="ECO:0000256" key="1">
    <source>
        <dbReference type="SAM" id="MobiDB-lite"/>
    </source>
</evidence>
<dbReference type="Proteomes" id="UP000320839">
    <property type="component" value="Chromosome"/>
</dbReference>
<evidence type="ECO:0000256" key="2">
    <source>
        <dbReference type="SAM" id="Phobius"/>
    </source>
</evidence>
<keyword evidence="2" id="KW-0812">Transmembrane</keyword>
<accession>A0A518FXW0</accession>
<evidence type="ECO:0000313" key="3">
    <source>
        <dbReference type="EMBL" id="QDV21134.1"/>
    </source>
</evidence>
<name>A0A518FXW0_9PLAN</name>
<reference evidence="3 4" key="1">
    <citation type="submission" date="2019-02" db="EMBL/GenBank/DDBJ databases">
        <title>Deep-cultivation of Planctomycetes and their phenomic and genomic characterization uncovers novel biology.</title>
        <authorList>
            <person name="Wiegand S."/>
            <person name="Jogler M."/>
            <person name="Boedeker C."/>
            <person name="Pinto D."/>
            <person name="Vollmers J."/>
            <person name="Rivas-Marin E."/>
            <person name="Kohn T."/>
            <person name="Peeters S.H."/>
            <person name="Heuer A."/>
            <person name="Rast P."/>
            <person name="Oberbeckmann S."/>
            <person name="Bunk B."/>
            <person name="Jeske O."/>
            <person name="Meyerdierks A."/>
            <person name="Storesund J.E."/>
            <person name="Kallscheuer N."/>
            <person name="Luecker S."/>
            <person name="Lage O.M."/>
            <person name="Pohl T."/>
            <person name="Merkel B.J."/>
            <person name="Hornburger P."/>
            <person name="Mueller R.-W."/>
            <person name="Bruemmer F."/>
            <person name="Labrenz M."/>
            <person name="Spormann A.M."/>
            <person name="Op den Camp H."/>
            <person name="Overmann J."/>
            <person name="Amann R."/>
            <person name="Jetten M.S.M."/>
            <person name="Mascher T."/>
            <person name="Medema M.H."/>
            <person name="Devos D.P."/>
            <person name="Kaster A.-K."/>
            <person name="Ovreas L."/>
            <person name="Rohde M."/>
            <person name="Galperin M.Y."/>
            <person name="Jogler C."/>
        </authorList>
    </citation>
    <scope>NUCLEOTIDE SEQUENCE [LARGE SCALE GENOMIC DNA]</scope>
    <source>
        <strain evidence="3 4">Pan153</strain>
    </source>
</reference>
<feature type="transmembrane region" description="Helical" evidence="2">
    <location>
        <begin position="28"/>
        <end position="45"/>
    </location>
</feature>
<evidence type="ECO:0000313" key="4">
    <source>
        <dbReference type="Proteomes" id="UP000320839"/>
    </source>
</evidence>
<dbReference type="EMBL" id="CP036317">
    <property type="protein sequence ID" value="QDV21134.1"/>
    <property type="molecule type" value="Genomic_DNA"/>
</dbReference>
<organism evidence="3 4">
    <name type="scientific">Gimesia panareensis</name>
    <dbReference type="NCBI Taxonomy" id="2527978"/>
    <lineage>
        <taxon>Bacteria</taxon>
        <taxon>Pseudomonadati</taxon>
        <taxon>Planctomycetota</taxon>
        <taxon>Planctomycetia</taxon>
        <taxon>Planctomycetales</taxon>
        <taxon>Planctomycetaceae</taxon>
        <taxon>Gimesia</taxon>
    </lineage>
</organism>
<dbReference type="AlphaFoldDB" id="A0A518FXW0"/>
<keyword evidence="2" id="KW-1133">Transmembrane helix</keyword>
<keyword evidence="2" id="KW-0472">Membrane</keyword>
<sequence length="176" mass="19951">MSTTPEAAETPESKPNPPKKKVSTQRRIISWILILILLGVVLLEWRAKTSQAKTFENLNAAMDEAGKMGEVPFKKFQETMLQGQPAEELDDSGAILKLYHYRWNGIFKTYHLRMLVDQDDQVIVFDTAAEGNEVSGMPRISKQKVREFVEKQKAEVKQRTQPAESKPESSEANSDN</sequence>
<dbReference type="RefSeq" id="WP_145459809.1">
    <property type="nucleotide sequence ID" value="NZ_CP036317.1"/>
</dbReference>